<comment type="caution">
    <text evidence="7">The sequence shown here is derived from an EMBL/GenBank/DDBJ whole genome shotgun (WGS) entry which is preliminary data.</text>
</comment>
<evidence type="ECO:0000256" key="3">
    <source>
        <dbReference type="ARBA" id="ARBA00022729"/>
    </source>
</evidence>
<reference evidence="7 8" key="1">
    <citation type="submission" date="2010-10" db="EMBL/GenBank/DDBJ databases">
        <authorList>
            <person name="Muzny D."/>
            <person name="Qin X."/>
            <person name="Deng J."/>
            <person name="Jiang H."/>
            <person name="Liu Y."/>
            <person name="Qu J."/>
            <person name="Song X.-Z."/>
            <person name="Zhang L."/>
            <person name="Thornton R."/>
            <person name="Coyle M."/>
            <person name="Francisco L."/>
            <person name="Jackson L."/>
            <person name="Javaid M."/>
            <person name="Korchina V."/>
            <person name="Kovar C."/>
            <person name="Mata R."/>
            <person name="Mathew T."/>
            <person name="Ngo R."/>
            <person name="Nguyen L."/>
            <person name="Nguyen N."/>
            <person name="Okwuonu G."/>
            <person name="Ongeri F."/>
            <person name="Pham C."/>
            <person name="Simmons D."/>
            <person name="Wilczek-Boney K."/>
            <person name="Hale W."/>
            <person name="Jakkamsetti A."/>
            <person name="Pham P."/>
            <person name="Ruth R."/>
            <person name="San Lucas F."/>
            <person name="Warren J."/>
            <person name="Zhang J."/>
            <person name="Zhao Z."/>
            <person name="Zhou C."/>
            <person name="Zhu D."/>
            <person name="Lee S."/>
            <person name="Bess C."/>
            <person name="Blankenburg K."/>
            <person name="Forbes L."/>
            <person name="Fu Q."/>
            <person name="Gubbala S."/>
            <person name="Hirani K."/>
            <person name="Jayaseelan J.C."/>
            <person name="Lara F."/>
            <person name="Munidasa M."/>
            <person name="Palculict T."/>
            <person name="Patil S."/>
            <person name="Pu L.-L."/>
            <person name="Saada N."/>
            <person name="Tang L."/>
            <person name="Weissenberger G."/>
            <person name="Zhu Y."/>
            <person name="Hemphill L."/>
            <person name="Shang Y."/>
            <person name="Youmans B."/>
            <person name="Ayvaz T."/>
            <person name="Ross M."/>
            <person name="Santibanez J."/>
            <person name="Aqrawi P."/>
            <person name="Gross S."/>
            <person name="Joshi V."/>
            <person name="Fowler G."/>
            <person name="Nazareth L."/>
            <person name="Reid J."/>
            <person name="Worley K."/>
            <person name="Petrosino J."/>
            <person name="Highlander S."/>
            <person name="Gibbs R."/>
        </authorList>
    </citation>
    <scope>NUCLEOTIDE SEQUENCE [LARGE SCALE GENOMIC DNA]</scope>
    <source>
        <strain evidence="7 8">ATCC 33574</strain>
    </source>
</reference>
<keyword evidence="3" id="KW-0732">Signal</keyword>
<evidence type="ECO:0000313" key="7">
    <source>
        <dbReference type="EMBL" id="EFU30546.1"/>
    </source>
</evidence>
<accession>E6K7H8</accession>
<dbReference type="PROSITE" id="PS51257">
    <property type="entry name" value="PROKAR_LIPOPROTEIN"/>
    <property type="match status" value="1"/>
</dbReference>
<proteinExistence type="predicted"/>
<dbReference type="Gene3D" id="2.40.160.50">
    <property type="entry name" value="membrane protein fhac: a member of the omp85/tpsb transporter family"/>
    <property type="match status" value="1"/>
</dbReference>
<evidence type="ECO:0000256" key="5">
    <source>
        <dbReference type="ARBA" id="ARBA00023237"/>
    </source>
</evidence>
<sequence>MPLKQKELKSFKLFYVILFVWLFVACSATKFIPERQYMLDKVEIKSDTKGFDVASLEPYIRQKANSKWFSVFKIPLGTYALSGTDTTKWINRTLQHIGEQPVIFDTVQARLSCEDLKTAMQNIGYMHAGVKLETRIKGKKLKAIYTLSPGTPFYIGSVKYDIQDSVIRKMLKMEKPDGRGLKPGMPFTVGRLDAERKRITALLNDSGYYRFHKDFIQYTADSIRGSKNIGVTLHLLKYRASANSEETLHPRYIVRNVHFLSNDSSRLHIRRKVLDNTTAIEEGKPYNASALQRTYNNFSRLQAVKFTNIRFLEVPDTTLLDCNIQLSANKPSTISFQPEGTNTAGDLGAAATLTYTNRNLFRGSELFSVSFRAAFEAITGLDGYQDQNYQEYSVEGKLTFPRFLAPFLSRSFTRRQTATSEVSLSWDLQNRPEFHRRVFSAGWRYRWSEPHHHLNWRLDLLDLNYVYMPWISPTFKHDYLDSVSNRNAILRYNYEDLFILKTGFGLTYNNGTNAFRANVETSGNLLNVVARMGRFKRNDEGQYTLFNIAYAQYVKFDFDYTRLIKFDENNMLALHGDIGIAYPYGNSKILPFEKRYFSGGANSVRGWSVRELGPGKFKGSDGRIDFINQTGDMKLDLNAELRTFLFWKLHGALFVDAGNVWTLRNYAEQPGGQFKFNKFYQQIAVAYGLGFRLNFDYFVLRLDMGMRAITPAYQSQQEHYAIFHPNFGRDFSFHFAVGLPF</sequence>
<dbReference type="EMBL" id="AEPD01000028">
    <property type="protein sequence ID" value="EFU30546.1"/>
    <property type="molecule type" value="Genomic_DNA"/>
</dbReference>
<evidence type="ECO:0000259" key="6">
    <source>
        <dbReference type="Pfam" id="PF01103"/>
    </source>
</evidence>
<dbReference type="GO" id="GO:0019867">
    <property type="term" value="C:outer membrane"/>
    <property type="evidence" value="ECO:0007669"/>
    <property type="project" value="InterPro"/>
</dbReference>
<organism evidence="7 8">
    <name type="scientific">Segatella buccae ATCC 33574</name>
    <dbReference type="NCBI Taxonomy" id="873513"/>
    <lineage>
        <taxon>Bacteria</taxon>
        <taxon>Pseudomonadati</taxon>
        <taxon>Bacteroidota</taxon>
        <taxon>Bacteroidia</taxon>
        <taxon>Bacteroidales</taxon>
        <taxon>Prevotellaceae</taxon>
        <taxon>Segatella</taxon>
    </lineage>
</organism>
<comment type="subcellular location">
    <subcellularLocation>
        <location evidence="1">Membrane</location>
    </subcellularLocation>
</comment>
<evidence type="ECO:0000256" key="1">
    <source>
        <dbReference type="ARBA" id="ARBA00004370"/>
    </source>
</evidence>
<dbReference type="PANTHER" id="PTHR12815:SF47">
    <property type="entry name" value="TRANSLOCATION AND ASSEMBLY MODULE SUBUNIT TAMA"/>
    <property type="match status" value="1"/>
</dbReference>
<feature type="domain" description="Bacterial surface antigen (D15)" evidence="6">
    <location>
        <begin position="401"/>
        <end position="738"/>
    </location>
</feature>
<dbReference type="HOGENOM" id="CLU_010929_0_0_10"/>
<keyword evidence="2" id="KW-0812">Transmembrane</keyword>
<name>E6K7H8_9BACT</name>
<dbReference type="PANTHER" id="PTHR12815">
    <property type="entry name" value="SORTING AND ASSEMBLY MACHINERY SAMM50 PROTEIN FAMILY MEMBER"/>
    <property type="match status" value="1"/>
</dbReference>
<dbReference type="Pfam" id="PF01103">
    <property type="entry name" value="Omp85"/>
    <property type="match status" value="1"/>
</dbReference>
<evidence type="ECO:0000256" key="4">
    <source>
        <dbReference type="ARBA" id="ARBA00023136"/>
    </source>
</evidence>
<protein>
    <submittedName>
        <fullName evidence="7">Outer membrane protein, OMP85 family</fullName>
    </submittedName>
</protein>
<keyword evidence="4" id="KW-0472">Membrane</keyword>
<gene>
    <name evidence="7" type="ORF">HMPREF6485_1825</name>
</gene>
<dbReference type="InterPro" id="IPR039910">
    <property type="entry name" value="D15-like"/>
</dbReference>
<dbReference type="AlphaFoldDB" id="E6K7H8"/>
<evidence type="ECO:0000256" key="2">
    <source>
        <dbReference type="ARBA" id="ARBA00022692"/>
    </source>
</evidence>
<keyword evidence="8" id="KW-1185">Reference proteome</keyword>
<dbReference type="RefSeq" id="WP_004345917.1">
    <property type="nucleotide sequence ID" value="NZ_GL586311.1"/>
</dbReference>
<keyword evidence="5" id="KW-0998">Cell outer membrane</keyword>
<dbReference type="GeneID" id="93536571"/>
<dbReference type="Proteomes" id="UP000003112">
    <property type="component" value="Unassembled WGS sequence"/>
</dbReference>
<dbReference type="STRING" id="873513.HMPREF6485_1825"/>
<evidence type="ECO:0000313" key="8">
    <source>
        <dbReference type="Proteomes" id="UP000003112"/>
    </source>
</evidence>
<dbReference type="eggNOG" id="COG4775">
    <property type="taxonomic scope" value="Bacteria"/>
</dbReference>
<dbReference type="InterPro" id="IPR000184">
    <property type="entry name" value="Bac_surfAg_D15"/>
</dbReference>